<protein>
    <submittedName>
        <fullName evidence="2">Uncharacterized protein</fullName>
    </submittedName>
</protein>
<sequence>MSDVEHHDVRTALALMRLALALLDRAGCTLVAARLQHAFERVWNDPGAAAMPRHPAAPSGAEHDRHKHQRPTDNGEGTDP</sequence>
<dbReference type="EMBL" id="CP117412">
    <property type="protein sequence ID" value="WCT75578.1"/>
    <property type="molecule type" value="Genomic_DNA"/>
</dbReference>
<dbReference type="RefSeq" id="WP_139143974.1">
    <property type="nucleotide sequence ID" value="NZ_CP117412.1"/>
</dbReference>
<accession>A0ABY7TRC3</accession>
<dbReference type="GO" id="GO:0016787">
    <property type="term" value="F:hydrolase activity"/>
    <property type="evidence" value="ECO:0007669"/>
    <property type="project" value="UniProtKB-KW"/>
</dbReference>
<reference evidence="2 3" key="1">
    <citation type="submission" date="2023-02" db="EMBL/GenBank/DDBJ databases">
        <title>Genome sequence of Sphingomonas naphthae.</title>
        <authorList>
            <person name="Kim S."/>
            <person name="Heo J."/>
            <person name="Kwon S.-W."/>
        </authorList>
    </citation>
    <scope>NUCLEOTIDE SEQUENCE [LARGE SCALE GENOMIC DNA]</scope>
    <source>
        <strain evidence="2 3">KACC 18716</strain>
        <plasmid evidence="2 3">unnamed1</plasmid>
    </source>
</reference>
<keyword evidence="3" id="KW-1185">Reference proteome</keyword>
<name>A0ABY7TRC3_9SPHN</name>
<dbReference type="Proteomes" id="UP001220395">
    <property type="component" value="Plasmid unnamed1"/>
</dbReference>
<organism evidence="2 3">
    <name type="scientific">Sphingomonas naphthae</name>
    <dbReference type="NCBI Taxonomy" id="1813468"/>
    <lineage>
        <taxon>Bacteria</taxon>
        <taxon>Pseudomonadati</taxon>
        <taxon>Pseudomonadota</taxon>
        <taxon>Alphaproteobacteria</taxon>
        <taxon>Sphingomonadales</taxon>
        <taxon>Sphingomonadaceae</taxon>
        <taxon>Sphingomonas</taxon>
    </lineage>
</organism>
<evidence type="ECO:0000313" key="2">
    <source>
        <dbReference type="EMBL" id="WCT75578.1"/>
    </source>
</evidence>
<geneLocation type="plasmid" evidence="2 3">
    <name>unnamed1</name>
</geneLocation>
<keyword evidence="2" id="KW-0614">Plasmid</keyword>
<evidence type="ECO:0000256" key="1">
    <source>
        <dbReference type="SAM" id="MobiDB-lite"/>
    </source>
</evidence>
<feature type="region of interest" description="Disordered" evidence="1">
    <location>
        <begin position="46"/>
        <end position="80"/>
    </location>
</feature>
<keyword evidence="2" id="KW-0378">Hydrolase</keyword>
<proteinExistence type="predicted"/>
<gene>
    <name evidence="2" type="ORF">PQ455_19715</name>
</gene>
<evidence type="ECO:0000313" key="3">
    <source>
        <dbReference type="Proteomes" id="UP001220395"/>
    </source>
</evidence>